<accession>A0A9J7AY97</accession>
<feature type="transmembrane region" description="Helical" evidence="11">
    <location>
        <begin position="354"/>
        <end position="378"/>
    </location>
</feature>
<feature type="signal peptide" evidence="12">
    <location>
        <begin position="1"/>
        <end position="20"/>
    </location>
</feature>
<dbReference type="Pfam" id="PF00512">
    <property type="entry name" value="HisKA"/>
    <property type="match status" value="1"/>
</dbReference>
<dbReference type="SMART" id="SM00388">
    <property type="entry name" value="HisKA"/>
    <property type="match status" value="1"/>
</dbReference>
<reference evidence="15" key="1">
    <citation type="submission" date="2022-08" db="EMBL/GenBank/DDBJ databases">
        <title>Nisaea acidiphila sp. nov., isolated from a marine algal debris and emended description of the genus Nisaea Urios et al. 2008.</title>
        <authorList>
            <person name="Kwon K."/>
        </authorList>
    </citation>
    <scope>NUCLEOTIDE SEQUENCE</scope>
    <source>
        <strain evidence="15">MEBiC11861</strain>
    </source>
</reference>
<comment type="subcellular location">
    <subcellularLocation>
        <location evidence="2">Membrane</location>
    </subcellularLocation>
</comment>
<evidence type="ECO:0000256" key="10">
    <source>
        <dbReference type="ARBA" id="ARBA00023136"/>
    </source>
</evidence>
<keyword evidence="5" id="KW-0808">Transferase</keyword>
<dbReference type="PANTHER" id="PTHR43711">
    <property type="entry name" value="TWO-COMPONENT HISTIDINE KINASE"/>
    <property type="match status" value="1"/>
</dbReference>
<dbReference type="EMBL" id="CP102480">
    <property type="protein sequence ID" value="UUX51244.1"/>
    <property type="molecule type" value="Genomic_DNA"/>
</dbReference>
<dbReference type="GO" id="GO:0005524">
    <property type="term" value="F:ATP binding"/>
    <property type="evidence" value="ECO:0007669"/>
    <property type="project" value="UniProtKB-KW"/>
</dbReference>
<evidence type="ECO:0000256" key="5">
    <source>
        <dbReference type="ARBA" id="ARBA00022679"/>
    </source>
</evidence>
<dbReference type="InterPro" id="IPR000700">
    <property type="entry name" value="PAS-assoc_C"/>
</dbReference>
<dbReference type="GO" id="GO:0016020">
    <property type="term" value="C:membrane"/>
    <property type="evidence" value="ECO:0007669"/>
    <property type="project" value="UniProtKB-SubCell"/>
</dbReference>
<dbReference type="InterPro" id="IPR007487">
    <property type="entry name" value="ABC_transpt-TYRBP-like"/>
</dbReference>
<dbReference type="FunFam" id="3.30.565.10:FF:000006">
    <property type="entry name" value="Sensor histidine kinase WalK"/>
    <property type="match status" value="1"/>
</dbReference>
<dbReference type="InterPro" id="IPR001610">
    <property type="entry name" value="PAC"/>
</dbReference>
<dbReference type="PROSITE" id="PS50113">
    <property type="entry name" value="PAC"/>
    <property type="match status" value="1"/>
</dbReference>
<gene>
    <name evidence="15" type="ORF">NUH88_06010</name>
</gene>
<keyword evidence="16" id="KW-1185">Reference proteome</keyword>
<comment type="catalytic activity">
    <reaction evidence="1">
        <text>ATP + protein L-histidine = ADP + protein N-phospho-L-histidine.</text>
        <dbReference type="EC" id="2.7.13.3"/>
    </reaction>
</comment>
<dbReference type="PRINTS" id="PR00344">
    <property type="entry name" value="BCTRLSENSOR"/>
</dbReference>
<dbReference type="Gene3D" id="3.30.565.10">
    <property type="entry name" value="Histidine kinase-like ATPase, C-terminal domain"/>
    <property type="match status" value="1"/>
</dbReference>
<dbReference type="PANTHER" id="PTHR43711:SF26">
    <property type="entry name" value="SENSOR HISTIDINE KINASE RCSC"/>
    <property type="match status" value="1"/>
</dbReference>
<name>A0A9J7AY97_9PROT</name>
<dbReference type="KEGG" id="naci:NUH88_06010"/>
<dbReference type="AlphaFoldDB" id="A0A9J7AY97"/>
<evidence type="ECO:0000256" key="8">
    <source>
        <dbReference type="ARBA" id="ARBA00022840"/>
    </source>
</evidence>
<dbReference type="NCBIfam" id="TIGR00229">
    <property type="entry name" value="sensory_box"/>
    <property type="match status" value="1"/>
</dbReference>
<dbReference type="Pfam" id="PF02518">
    <property type="entry name" value="HATPase_c"/>
    <property type="match status" value="1"/>
</dbReference>
<proteinExistence type="predicted"/>
<dbReference type="PROSITE" id="PS50109">
    <property type="entry name" value="HIS_KIN"/>
    <property type="match status" value="1"/>
</dbReference>
<dbReference type="Proteomes" id="UP001060336">
    <property type="component" value="Chromosome"/>
</dbReference>
<dbReference type="InterPro" id="IPR005467">
    <property type="entry name" value="His_kinase_dom"/>
</dbReference>
<evidence type="ECO:0000259" key="13">
    <source>
        <dbReference type="PROSITE" id="PS50109"/>
    </source>
</evidence>
<organism evidence="15 16">
    <name type="scientific">Nisaea acidiphila</name>
    <dbReference type="NCBI Taxonomy" id="1862145"/>
    <lineage>
        <taxon>Bacteria</taxon>
        <taxon>Pseudomonadati</taxon>
        <taxon>Pseudomonadota</taxon>
        <taxon>Alphaproteobacteria</taxon>
        <taxon>Rhodospirillales</taxon>
        <taxon>Thalassobaculaceae</taxon>
        <taxon>Nisaea</taxon>
    </lineage>
</organism>
<keyword evidence="12" id="KW-0732">Signal</keyword>
<dbReference type="GO" id="GO:0000155">
    <property type="term" value="F:phosphorelay sensor kinase activity"/>
    <property type="evidence" value="ECO:0007669"/>
    <property type="project" value="InterPro"/>
</dbReference>
<keyword evidence="8 15" id="KW-0067">ATP-binding</keyword>
<evidence type="ECO:0000256" key="4">
    <source>
        <dbReference type="ARBA" id="ARBA00022553"/>
    </source>
</evidence>
<feature type="domain" description="PAC" evidence="14">
    <location>
        <begin position="466"/>
        <end position="517"/>
    </location>
</feature>
<keyword evidence="7" id="KW-0418">Kinase</keyword>
<keyword evidence="11" id="KW-0812">Transmembrane</keyword>
<keyword evidence="10 11" id="KW-0472">Membrane</keyword>
<dbReference type="Pfam" id="PF04392">
    <property type="entry name" value="ABC_sub_bind"/>
    <property type="match status" value="1"/>
</dbReference>
<keyword evidence="11" id="KW-1133">Transmembrane helix</keyword>
<dbReference type="InterPro" id="IPR050736">
    <property type="entry name" value="Sensor_HK_Regulatory"/>
</dbReference>
<dbReference type="Gene3D" id="3.30.450.20">
    <property type="entry name" value="PAS domain"/>
    <property type="match status" value="1"/>
</dbReference>
<evidence type="ECO:0000256" key="9">
    <source>
        <dbReference type="ARBA" id="ARBA00023012"/>
    </source>
</evidence>
<evidence type="ECO:0000256" key="7">
    <source>
        <dbReference type="ARBA" id="ARBA00022777"/>
    </source>
</evidence>
<protein>
    <recommendedName>
        <fullName evidence="3">histidine kinase</fullName>
        <ecNumber evidence="3">2.7.13.3</ecNumber>
    </recommendedName>
</protein>
<keyword evidence="9" id="KW-0902">Two-component regulatory system</keyword>
<evidence type="ECO:0000259" key="14">
    <source>
        <dbReference type="PROSITE" id="PS50113"/>
    </source>
</evidence>
<dbReference type="SUPFAM" id="SSF47384">
    <property type="entry name" value="Homodimeric domain of signal transducing histidine kinase"/>
    <property type="match status" value="1"/>
</dbReference>
<feature type="chain" id="PRO_5039895974" description="histidine kinase" evidence="12">
    <location>
        <begin position="21"/>
        <end position="775"/>
    </location>
</feature>
<dbReference type="SMART" id="SM00086">
    <property type="entry name" value="PAC"/>
    <property type="match status" value="1"/>
</dbReference>
<dbReference type="SUPFAM" id="SSF55785">
    <property type="entry name" value="PYP-like sensor domain (PAS domain)"/>
    <property type="match status" value="1"/>
</dbReference>
<dbReference type="Gene3D" id="3.40.50.2300">
    <property type="match status" value="2"/>
</dbReference>
<evidence type="ECO:0000256" key="3">
    <source>
        <dbReference type="ARBA" id="ARBA00012438"/>
    </source>
</evidence>
<evidence type="ECO:0000256" key="2">
    <source>
        <dbReference type="ARBA" id="ARBA00004370"/>
    </source>
</evidence>
<dbReference type="CDD" id="cd00082">
    <property type="entry name" value="HisKA"/>
    <property type="match status" value="1"/>
</dbReference>
<keyword evidence="4" id="KW-0597">Phosphoprotein</keyword>
<dbReference type="InterPro" id="IPR004358">
    <property type="entry name" value="Sig_transdc_His_kin-like_C"/>
</dbReference>
<evidence type="ECO:0000256" key="6">
    <source>
        <dbReference type="ARBA" id="ARBA00022741"/>
    </source>
</evidence>
<evidence type="ECO:0000313" key="15">
    <source>
        <dbReference type="EMBL" id="UUX51244.1"/>
    </source>
</evidence>
<evidence type="ECO:0000313" key="16">
    <source>
        <dbReference type="Proteomes" id="UP001060336"/>
    </source>
</evidence>
<dbReference type="FunFam" id="1.10.287.130:FF:000038">
    <property type="entry name" value="Sensory transduction histidine kinase"/>
    <property type="match status" value="1"/>
</dbReference>
<dbReference type="InterPro" id="IPR000014">
    <property type="entry name" value="PAS"/>
</dbReference>
<evidence type="ECO:0000256" key="11">
    <source>
        <dbReference type="SAM" id="Phobius"/>
    </source>
</evidence>
<dbReference type="InterPro" id="IPR036890">
    <property type="entry name" value="HATPase_C_sf"/>
</dbReference>
<dbReference type="CDD" id="cd16922">
    <property type="entry name" value="HATPase_EvgS-ArcB-TorS-like"/>
    <property type="match status" value="1"/>
</dbReference>
<dbReference type="InterPro" id="IPR003661">
    <property type="entry name" value="HisK_dim/P_dom"/>
</dbReference>
<evidence type="ECO:0000256" key="1">
    <source>
        <dbReference type="ARBA" id="ARBA00000085"/>
    </source>
</evidence>
<dbReference type="InterPro" id="IPR036097">
    <property type="entry name" value="HisK_dim/P_sf"/>
</dbReference>
<dbReference type="RefSeq" id="WP_257770620.1">
    <property type="nucleotide sequence ID" value="NZ_CP102480.1"/>
</dbReference>
<evidence type="ECO:0000256" key="12">
    <source>
        <dbReference type="SAM" id="SignalP"/>
    </source>
</evidence>
<keyword evidence="6" id="KW-0547">Nucleotide-binding</keyword>
<dbReference type="InterPro" id="IPR003594">
    <property type="entry name" value="HATPase_dom"/>
</dbReference>
<dbReference type="EC" id="2.7.13.3" evidence="3"/>
<dbReference type="SUPFAM" id="SSF55874">
    <property type="entry name" value="ATPase domain of HSP90 chaperone/DNA topoisomerase II/histidine kinase"/>
    <property type="match status" value="1"/>
</dbReference>
<sequence>MRGRILRFAFLLLAAIAATAALGPARAEAMLADKRVLFVSSYHLGFHSVPKQIEGIRAGFEEFLQGGTQPLIDVEFMDTKRLGSAIYGRVFKESLQAKLDAVEPYDLVIIGDDNALDFAIQERDGLFKGLPIVFHSVNNVEKAKSLDGDPQFTGVVEILSLSDTVRLIKDLIPSSKRLYVIGDATPTGRLNLVQMEKIPSTDMPFEIVPLSLESMTHEDLALALGVLEPDQPVLLLSAFRDYTGRSRSRSQVFDMINANLRAPFFHPMPFVPGDGPAGGRVVSHYEQGRASAGMAARILTGTPISEIAVQIESPNVTYVDMEAVRKFGLNSDGIPKGSRRFNDVTKIAGLDVQVIWIGALFILFQSALIAMLVVNHLYRRRARIALKQSERRFRDIAAISSDWFWESDENMRLTELSDRFEAVTGDTAASRLGTSHLDYQDLDWNVSNATDWENHRAQLEARAPFRNFEYARIGSGGERRYERISGTPIFDDGVLTGYRGIGSDVTEEYERRNQLLRAINEADLANRTKSAFLANMSHELRTPLNAIIGFSEILTGQLFGKMENERYLDYANDINETGKHLLTVLNDLLDISRIEAGFVKLDESVIDIRQMLRSCARMLGDRVTEANLSLTLDIQEDLPALYGDETRLRQVLINLLINSVKFTPSGGEITMRAALAGKGGIDIEVMDTGVGISQQDIQRVMEPFQQAEQALSRRYGGVGLGLSLARNLTELHGGEITVESEQGSWTRVRIHLPAERVRAYPERENDDSLSDAAAL</sequence>
<feature type="domain" description="Histidine kinase" evidence="13">
    <location>
        <begin position="535"/>
        <end position="756"/>
    </location>
</feature>
<dbReference type="Gene3D" id="1.10.287.130">
    <property type="match status" value="1"/>
</dbReference>
<dbReference type="InterPro" id="IPR035965">
    <property type="entry name" value="PAS-like_dom_sf"/>
</dbReference>
<dbReference type="SMART" id="SM00387">
    <property type="entry name" value="HATPase_c"/>
    <property type="match status" value="1"/>
</dbReference>